<feature type="region of interest" description="Disordered" evidence="1">
    <location>
        <begin position="1"/>
        <end position="33"/>
    </location>
</feature>
<keyword evidence="3" id="KW-1185">Reference proteome</keyword>
<evidence type="ECO:0000256" key="1">
    <source>
        <dbReference type="SAM" id="MobiDB-lite"/>
    </source>
</evidence>
<evidence type="ECO:0000313" key="3">
    <source>
        <dbReference type="Proteomes" id="UP000520767"/>
    </source>
</evidence>
<proteinExistence type="predicted"/>
<feature type="region of interest" description="Disordered" evidence="1">
    <location>
        <begin position="56"/>
        <end position="79"/>
    </location>
</feature>
<name>A0A7W7VBZ5_9PSEU</name>
<reference evidence="2 3" key="1">
    <citation type="submission" date="2020-08" db="EMBL/GenBank/DDBJ databases">
        <title>Genomic Encyclopedia of Type Strains, Phase III (KMG-III): the genomes of soil and plant-associated and newly described type strains.</title>
        <authorList>
            <person name="Whitman W."/>
        </authorList>
    </citation>
    <scope>NUCLEOTIDE SEQUENCE [LARGE SCALE GENOMIC DNA]</scope>
    <source>
        <strain evidence="2 3">CECT 8960</strain>
    </source>
</reference>
<dbReference type="Proteomes" id="UP000520767">
    <property type="component" value="Unassembled WGS sequence"/>
</dbReference>
<dbReference type="AlphaFoldDB" id="A0A7W7VBZ5"/>
<gene>
    <name evidence="2" type="ORF">FHR82_000710</name>
</gene>
<feature type="compositionally biased region" description="Basic residues" evidence="1">
    <location>
        <begin position="7"/>
        <end position="18"/>
    </location>
</feature>
<dbReference type="EMBL" id="JACHJQ010000001">
    <property type="protein sequence ID" value="MBB4904500.1"/>
    <property type="molecule type" value="Genomic_DNA"/>
</dbReference>
<organism evidence="2 3">
    <name type="scientific">Actinophytocola algeriensis</name>
    <dbReference type="NCBI Taxonomy" id="1768010"/>
    <lineage>
        <taxon>Bacteria</taxon>
        <taxon>Bacillati</taxon>
        <taxon>Actinomycetota</taxon>
        <taxon>Actinomycetes</taxon>
        <taxon>Pseudonocardiales</taxon>
        <taxon>Pseudonocardiaceae</taxon>
    </lineage>
</organism>
<sequence>MPDVVRHATRARARSARTHPRDAPKDPFVTPGAMKDPFVALTVMKDPFVTSDVMKDPFMTSGPRPESVFQDTKANRARS</sequence>
<accession>A0A7W7VBZ5</accession>
<comment type="caution">
    <text evidence="2">The sequence shown here is derived from an EMBL/GenBank/DDBJ whole genome shotgun (WGS) entry which is preliminary data.</text>
</comment>
<protein>
    <submittedName>
        <fullName evidence="2">Uncharacterized protein</fullName>
    </submittedName>
</protein>
<evidence type="ECO:0000313" key="2">
    <source>
        <dbReference type="EMBL" id="MBB4904500.1"/>
    </source>
</evidence>